<proteinExistence type="predicted"/>
<protein>
    <submittedName>
        <fullName evidence="2">Uncharacterized protein</fullName>
    </submittedName>
</protein>
<gene>
    <name evidence="2" type="ORF">RCOM_0904860</name>
</gene>
<dbReference type="AlphaFoldDB" id="B9RXL8"/>
<feature type="coiled-coil region" evidence="1">
    <location>
        <begin position="41"/>
        <end position="68"/>
    </location>
</feature>
<keyword evidence="3" id="KW-1185">Reference proteome</keyword>
<dbReference type="Proteomes" id="UP000008311">
    <property type="component" value="Unassembled WGS sequence"/>
</dbReference>
<reference evidence="3" key="1">
    <citation type="journal article" date="2010" name="Nat. Biotechnol.">
        <title>Draft genome sequence of the oilseed species Ricinus communis.</title>
        <authorList>
            <person name="Chan A.P."/>
            <person name="Crabtree J."/>
            <person name="Zhao Q."/>
            <person name="Lorenzi H."/>
            <person name="Orvis J."/>
            <person name="Puiu D."/>
            <person name="Melake-Berhan A."/>
            <person name="Jones K.M."/>
            <person name="Redman J."/>
            <person name="Chen G."/>
            <person name="Cahoon E.B."/>
            <person name="Gedil M."/>
            <person name="Stanke M."/>
            <person name="Haas B.J."/>
            <person name="Wortman J.R."/>
            <person name="Fraser-Liggett C.M."/>
            <person name="Ravel J."/>
            <person name="Rabinowicz P.D."/>
        </authorList>
    </citation>
    <scope>NUCLEOTIDE SEQUENCE [LARGE SCALE GENOMIC DNA]</scope>
    <source>
        <strain evidence="3">cv. Hale</strain>
    </source>
</reference>
<dbReference type="EMBL" id="EQ973828">
    <property type="protein sequence ID" value="EEF43874.1"/>
    <property type="molecule type" value="Genomic_DNA"/>
</dbReference>
<sequence length="75" mass="8776">MGPYSTHPRKSNEGYYFNHRMKLLEDQIPSVSVASCIRAETLQAQLRMHELEAEVRSFQKQNKSLLRKLGEKRTL</sequence>
<keyword evidence="1" id="KW-0175">Coiled coil</keyword>
<organism evidence="2 3">
    <name type="scientific">Ricinus communis</name>
    <name type="common">Castor bean</name>
    <dbReference type="NCBI Taxonomy" id="3988"/>
    <lineage>
        <taxon>Eukaryota</taxon>
        <taxon>Viridiplantae</taxon>
        <taxon>Streptophyta</taxon>
        <taxon>Embryophyta</taxon>
        <taxon>Tracheophyta</taxon>
        <taxon>Spermatophyta</taxon>
        <taxon>Magnoliopsida</taxon>
        <taxon>eudicotyledons</taxon>
        <taxon>Gunneridae</taxon>
        <taxon>Pentapetalae</taxon>
        <taxon>rosids</taxon>
        <taxon>fabids</taxon>
        <taxon>Malpighiales</taxon>
        <taxon>Euphorbiaceae</taxon>
        <taxon>Acalyphoideae</taxon>
        <taxon>Acalypheae</taxon>
        <taxon>Ricinus</taxon>
    </lineage>
</organism>
<accession>B9RXL8</accession>
<evidence type="ECO:0000313" key="2">
    <source>
        <dbReference type="EMBL" id="EEF43874.1"/>
    </source>
</evidence>
<name>B9RXL8_RICCO</name>
<evidence type="ECO:0000313" key="3">
    <source>
        <dbReference type="Proteomes" id="UP000008311"/>
    </source>
</evidence>
<evidence type="ECO:0000256" key="1">
    <source>
        <dbReference type="SAM" id="Coils"/>
    </source>
</evidence>
<dbReference type="InParanoid" id="B9RXL8"/>